<dbReference type="Proteomes" id="UP000268014">
    <property type="component" value="Unassembled WGS sequence"/>
</dbReference>
<dbReference type="EMBL" id="UZAF01018448">
    <property type="protein sequence ID" value="VDO51845.1"/>
    <property type="molecule type" value="Genomic_DNA"/>
</dbReference>
<dbReference type="AlphaFoldDB" id="A0A3P7ZQQ3"/>
<protein>
    <submittedName>
        <fullName evidence="1">Uncharacterized protein</fullName>
    </submittedName>
</protein>
<dbReference type="OrthoDB" id="5797993at2759"/>
<evidence type="ECO:0000313" key="1">
    <source>
        <dbReference type="EMBL" id="VDO51845.1"/>
    </source>
</evidence>
<keyword evidence="2" id="KW-1185">Reference proteome</keyword>
<accession>A0A3P7ZQQ3</accession>
<evidence type="ECO:0000313" key="2">
    <source>
        <dbReference type="Proteomes" id="UP000268014"/>
    </source>
</evidence>
<gene>
    <name evidence="1" type="ORF">HPLM_LOCUS14103</name>
</gene>
<proteinExistence type="predicted"/>
<reference evidence="1 2" key="1">
    <citation type="submission" date="2018-11" db="EMBL/GenBank/DDBJ databases">
        <authorList>
            <consortium name="Pathogen Informatics"/>
        </authorList>
    </citation>
    <scope>NUCLEOTIDE SEQUENCE [LARGE SCALE GENOMIC DNA]</scope>
    <source>
        <strain evidence="1 2">MHpl1</strain>
    </source>
</reference>
<name>A0A3P7ZQQ3_HAEPC</name>
<sequence>MIVFERTTSSLTLFDSHMHGQSDGELCYFLHRLRVCSSAGWGVGVSDSGTVVDTFDHMYILELSLFISTSEGGDNAKTLNNKVWVTSP</sequence>
<organism evidence="1 2">
    <name type="scientific">Haemonchus placei</name>
    <name type="common">Barber's pole worm</name>
    <dbReference type="NCBI Taxonomy" id="6290"/>
    <lineage>
        <taxon>Eukaryota</taxon>
        <taxon>Metazoa</taxon>
        <taxon>Ecdysozoa</taxon>
        <taxon>Nematoda</taxon>
        <taxon>Chromadorea</taxon>
        <taxon>Rhabditida</taxon>
        <taxon>Rhabditina</taxon>
        <taxon>Rhabditomorpha</taxon>
        <taxon>Strongyloidea</taxon>
        <taxon>Trichostrongylidae</taxon>
        <taxon>Haemonchus</taxon>
    </lineage>
</organism>